<name>A0A383RER7_PAEAL</name>
<accession>A0A383RER7</accession>
<proteinExistence type="predicted"/>
<evidence type="ECO:0000313" key="1">
    <source>
        <dbReference type="EMBL" id="SYX84994.1"/>
    </source>
</evidence>
<organism evidence="1 2">
    <name type="scientific">Paenibacillus alvei</name>
    <name type="common">Bacillus alvei</name>
    <dbReference type="NCBI Taxonomy" id="44250"/>
    <lineage>
        <taxon>Bacteria</taxon>
        <taxon>Bacillati</taxon>
        <taxon>Bacillota</taxon>
        <taxon>Bacilli</taxon>
        <taxon>Bacillales</taxon>
        <taxon>Paenibacillaceae</taxon>
        <taxon>Paenibacillus</taxon>
    </lineage>
</organism>
<dbReference type="EMBL" id="LS992241">
    <property type="protein sequence ID" value="SYX84994.1"/>
    <property type="molecule type" value="Genomic_DNA"/>
</dbReference>
<dbReference type="Proteomes" id="UP000304148">
    <property type="component" value="Chromosome"/>
</dbReference>
<sequence length="74" mass="8042">MIACIILCSAQCPEMSKTFDVIARFELLSLPLEVILGLSTCGDAFTVMGYMEVCVDISNKAAVPINIDFFMLSS</sequence>
<protein>
    <submittedName>
        <fullName evidence="1">Uncharacterized protein</fullName>
    </submittedName>
</protein>
<reference evidence="2" key="1">
    <citation type="submission" date="2018-08" db="EMBL/GenBank/DDBJ databases">
        <authorList>
            <person name="Chevrot R."/>
        </authorList>
    </citation>
    <scope>NUCLEOTIDE SEQUENCE [LARGE SCALE GENOMIC DNA]</scope>
</reference>
<evidence type="ECO:0000313" key="2">
    <source>
        <dbReference type="Proteomes" id="UP000304148"/>
    </source>
</evidence>
<gene>
    <name evidence="1" type="ORF">PBLR_13416</name>
</gene>
<dbReference type="AlphaFoldDB" id="A0A383RER7"/>